<dbReference type="InterPro" id="IPR050639">
    <property type="entry name" value="SSR_resolvase"/>
</dbReference>
<feature type="domain" description="Recombinase" evidence="3">
    <location>
        <begin position="161"/>
        <end position="281"/>
    </location>
</feature>
<evidence type="ECO:0000313" key="5">
    <source>
        <dbReference type="Proteomes" id="UP000190888"/>
    </source>
</evidence>
<feature type="domain" description="Resolvase/invertase-type recombinase catalytic" evidence="2">
    <location>
        <begin position="6"/>
        <end position="153"/>
    </location>
</feature>
<organism evidence="4 5">
    <name type="scientific">Sediminibacterium ginsengisoli</name>
    <dbReference type="NCBI Taxonomy" id="413434"/>
    <lineage>
        <taxon>Bacteria</taxon>
        <taxon>Pseudomonadati</taxon>
        <taxon>Bacteroidota</taxon>
        <taxon>Chitinophagia</taxon>
        <taxon>Chitinophagales</taxon>
        <taxon>Chitinophagaceae</taxon>
        <taxon>Sediminibacterium</taxon>
    </lineage>
</organism>
<evidence type="ECO:0000259" key="3">
    <source>
        <dbReference type="PROSITE" id="PS51737"/>
    </source>
</evidence>
<dbReference type="Gene3D" id="3.90.1750.20">
    <property type="entry name" value="Putative Large Serine Recombinase, Chain B, Domain 2"/>
    <property type="match status" value="1"/>
</dbReference>
<accession>A0A1T4NF71</accession>
<keyword evidence="1" id="KW-0175">Coiled coil</keyword>
<gene>
    <name evidence="4" type="ORF">SAMN04488132_104226</name>
</gene>
<dbReference type="GO" id="GO:0000150">
    <property type="term" value="F:DNA strand exchange activity"/>
    <property type="evidence" value="ECO:0007669"/>
    <property type="project" value="InterPro"/>
</dbReference>
<evidence type="ECO:0000313" key="4">
    <source>
        <dbReference type="EMBL" id="SJZ77763.1"/>
    </source>
</evidence>
<sequence length="498" mass="56714">MNEKKQVGIWIRVSTDMQVKDESPEHHEKRARYYAESRDWEVVTVYRLDAISGKTVIDQPEAKRMLADVRSGRISGLIFSKLARLARNTKELLEFADIFREYSADLISLAEAIDTSTPAGRLFFTIIAAMAQWEREEISSRVAASVPIRAQLGKSLGGAAPFGYRWDNKELKIDEAEAPIRVLMFETFRTVRRIQTTANILNEKGYCTRSGDKFSDNTVNRLLRDPMAKGERRANYTKSPGKGKQWQYKPADEWVIIPCPAIVSVELWEECNAILTEQERKRTKTGRQAIHLLTGYLHCACGGKMAIRHAHRNYICPACKNRIDATTIDHILHEQLKGRIASLDPTQYRTEKDAELANAERLYAVTTTERERLAKRRTNLVSMRADGDIDKAAFHEEYKPLEARLAQLDNELPALEAAMSYARVQRQSAETVLEDAKTLYEQWEELPFEQKRGIVETIVRQIVIGTDTVEIAFDYAPAPLGNPGNYLRNHMGSWKPPA</sequence>
<dbReference type="SUPFAM" id="SSF53041">
    <property type="entry name" value="Resolvase-like"/>
    <property type="match status" value="1"/>
</dbReference>
<dbReference type="InterPro" id="IPR011109">
    <property type="entry name" value="DNA_bind_recombinase_dom"/>
</dbReference>
<dbReference type="Pfam" id="PF00239">
    <property type="entry name" value="Resolvase"/>
    <property type="match status" value="1"/>
</dbReference>
<name>A0A1T4NF71_9BACT</name>
<dbReference type="InterPro" id="IPR006119">
    <property type="entry name" value="Resolv_N"/>
</dbReference>
<dbReference type="STRING" id="413434.SAMN04488132_104226"/>
<dbReference type="PANTHER" id="PTHR30461:SF23">
    <property type="entry name" value="DNA RECOMBINASE-RELATED"/>
    <property type="match status" value="1"/>
</dbReference>
<dbReference type="Proteomes" id="UP000190888">
    <property type="component" value="Unassembled WGS sequence"/>
</dbReference>
<dbReference type="Pfam" id="PF07508">
    <property type="entry name" value="Recombinase"/>
    <property type="match status" value="1"/>
</dbReference>
<dbReference type="PROSITE" id="PS51736">
    <property type="entry name" value="RECOMBINASES_3"/>
    <property type="match status" value="1"/>
</dbReference>
<reference evidence="4 5" key="1">
    <citation type="submission" date="2017-02" db="EMBL/GenBank/DDBJ databases">
        <authorList>
            <person name="Peterson S.W."/>
        </authorList>
    </citation>
    <scope>NUCLEOTIDE SEQUENCE [LARGE SCALE GENOMIC DNA]</scope>
    <source>
        <strain evidence="4 5">DSM 22335</strain>
    </source>
</reference>
<dbReference type="OrthoDB" id="9797501at2"/>
<dbReference type="AlphaFoldDB" id="A0A1T4NF71"/>
<evidence type="ECO:0000256" key="1">
    <source>
        <dbReference type="SAM" id="Coils"/>
    </source>
</evidence>
<dbReference type="PANTHER" id="PTHR30461">
    <property type="entry name" value="DNA-INVERTASE FROM LAMBDOID PROPHAGE"/>
    <property type="match status" value="1"/>
</dbReference>
<dbReference type="CDD" id="cd00338">
    <property type="entry name" value="Ser_Recombinase"/>
    <property type="match status" value="1"/>
</dbReference>
<evidence type="ECO:0000259" key="2">
    <source>
        <dbReference type="PROSITE" id="PS51736"/>
    </source>
</evidence>
<dbReference type="Gene3D" id="3.40.50.1390">
    <property type="entry name" value="Resolvase, N-terminal catalytic domain"/>
    <property type="match status" value="1"/>
</dbReference>
<dbReference type="EMBL" id="FUWH01000004">
    <property type="protein sequence ID" value="SJZ77763.1"/>
    <property type="molecule type" value="Genomic_DNA"/>
</dbReference>
<dbReference type="RefSeq" id="WP_078831195.1">
    <property type="nucleotide sequence ID" value="NZ_FUWH01000004.1"/>
</dbReference>
<proteinExistence type="predicted"/>
<dbReference type="GO" id="GO:0003677">
    <property type="term" value="F:DNA binding"/>
    <property type="evidence" value="ECO:0007669"/>
    <property type="project" value="InterPro"/>
</dbReference>
<dbReference type="InterPro" id="IPR036162">
    <property type="entry name" value="Resolvase-like_N_sf"/>
</dbReference>
<feature type="coiled-coil region" evidence="1">
    <location>
        <begin position="356"/>
        <end position="446"/>
    </location>
</feature>
<dbReference type="SMART" id="SM00857">
    <property type="entry name" value="Resolvase"/>
    <property type="match status" value="1"/>
</dbReference>
<protein>
    <submittedName>
        <fullName evidence="4">Site-specific DNA recombinase</fullName>
    </submittedName>
</protein>
<keyword evidence="5" id="KW-1185">Reference proteome</keyword>
<dbReference type="PROSITE" id="PS51737">
    <property type="entry name" value="RECOMBINASE_DNA_BIND"/>
    <property type="match status" value="1"/>
</dbReference>
<dbReference type="InterPro" id="IPR038109">
    <property type="entry name" value="DNA_bind_recomb_sf"/>
</dbReference>